<dbReference type="GO" id="GO:0016114">
    <property type="term" value="P:terpenoid biosynthetic process"/>
    <property type="evidence" value="ECO:0007669"/>
    <property type="project" value="UniProtKB-UniRule"/>
</dbReference>
<dbReference type="SUPFAM" id="SSF54211">
    <property type="entry name" value="Ribosomal protein S5 domain 2-like"/>
    <property type="match status" value="1"/>
</dbReference>
<dbReference type="NCBIfam" id="TIGR00154">
    <property type="entry name" value="ispE"/>
    <property type="match status" value="1"/>
</dbReference>
<keyword evidence="4" id="KW-0067">ATP-binding</keyword>
<dbReference type="RefSeq" id="WP_075540079.1">
    <property type="nucleotide sequence ID" value="NZ_CP053844.1"/>
</dbReference>
<feature type="domain" description="GHMP kinase N-terminal" evidence="6">
    <location>
        <begin position="60"/>
        <end position="143"/>
    </location>
</feature>
<dbReference type="Gene3D" id="3.30.230.10">
    <property type="match status" value="1"/>
</dbReference>
<dbReference type="Pfam" id="PF00288">
    <property type="entry name" value="GHMP_kinases_N"/>
    <property type="match status" value="1"/>
</dbReference>
<dbReference type="OrthoDB" id="9809438at2"/>
<keyword evidence="8" id="KW-1185">Reference proteome</keyword>
<proteinExistence type="predicted"/>
<dbReference type="NCBIfam" id="NF003216">
    <property type="entry name" value="PRK04181.1"/>
    <property type="match status" value="1"/>
</dbReference>
<name>A0A128EER8_9BACT</name>
<dbReference type="Proteomes" id="UP000069632">
    <property type="component" value="Unassembled WGS sequence"/>
</dbReference>
<dbReference type="EC" id="2.7.1.148" evidence="5"/>
<dbReference type="PIRSF" id="PIRSF010376">
    <property type="entry name" value="IspE"/>
    <property type="match status" value="1"/>
</dbReference>
<evidence type="ECO:0000313" key="8">
    <source>
        <dbReference type="Proteomes" id="UP000069632"/>
    </source>
</evidence>
<keyword evidence="1 7" id="KW-0808">Transferase</keyword>
<dbReference type="AlphaFoldDB" id="A0A128EER8"/>
<protein>
    <recommendedName>
        <fullName evidence="5">4-(cytidine 5'-diphospho)-2-C-methyl-D-erythritol kinase</fullName>
        <ecNumber evidence="5">2.7.1.148</ecNumber>
    </recommendedName>
</protein>
<evidence type="ECO:0000256" key="5">
    <source>
        <dbReference type="NCBIfam" id="TIGR00154"/>
    </source>
</evidence>
<evidence type="ECO:0000256" key="2">
    <source>
        <dbReference type="ARBA" id="ARBA00022741"/>
    </source>
</evidence>
<gene>
    <name evidence="7" type="primary">ispE</name>
    <name evidence="7" type="ORF">ERS672216_00686</name>
</gene>
<organism evidence="7 8">
    <name type="scientific">Campylobacter geochelonis</name>
    <dbReference type="NCBI Taxonomy" id="1780362"/>
    <lineage>
        <taxon>Bacteria</taxon>
        <taxon>Pseudomonadati</taxon>
        <taxon>Campylobacterota</taxon>
        <taxon>Epsilonproteobacteria</taxon>
        <taxon>Campylobacterales</taxon>
        <taxon>Campylobacteraceae</taxon>
        <taxon>Campylobacter</taxon>
    </lineage>
</organism>
<evidence type="ECO:0000256" key="3">
    <source>
        <dbReference type="ARBA" id="ARBA00022777"/>
    </source>
</evidence>
<sequence length="252" mass="28163">MKSYAKINVFLKIVDTRANYHEIISRFVLLPNLYDEISFKKADYNDELIIVSNVKIDGENIIKKAFLELCKFGFKNELEEFFKTHDVVLEKNIPMGAGLGGGSSNAASFLHLVNDTLKLGLSTEKLVEISAKIGADVAFFASGLKSANVSGIGEVISEFEDDELDLEIFTPEIFSSTALVYKEFRANFMDKMDKNLALNLVNLSSSEILQGYKNYELNDLLLPCQKLYPELNLGDFEFLSGSGSSYFRVKGN</sequence>
<dbReference type="PANTHER" id="PTHR43527:SF2">
    <property type="entry name" value="4-DIPHOSPHOCYTIDYL-2-C-METHYL-D-ERYTHRITOL KINASE, CHLOROPLASTIC"/>
    <property type="match status" value="1"/>
</dbReference>
<evidence type="ECO:0000313" key="7">
    <source>
        <dbReference type="EMBL" id="CZE47047.1"/>
    </source>
</evidence>
<dbReference type="SUPFAM" id="SSF55060">
    <property type="entry name" value="GHMP Kinase, C-terminal domain"/>
    <property type="match status" value="1"/>
</dbReference>
<reference evidence="7 8" key="1">
    <citation type="submission" date="2016-02" db="EMBL/GenBank/DDBJ databases">
        <authorList>
            <consortium name="Pathogen Informatics"/>
        </authorList>
    </citation>
    <scope>NUCLEOTIDE SEQUENCE [LARGE SCALE GENOMIC DNA]</scope>
    <source>
        <strain evidence="7 8">RC20</strain>
    </source>
</reference>
<dbReference type="InterPro" id="IPR020568">
    <property type="entry name" value="Ribosomal_Su5_D2-typ_SF"/>
</dbReference>
<evidence type="ECO:0000256" key="1">
    <source>
        <dbReference type="ARBA" id="ARBA00022679"/>
    </source>
</evidence>
<accession>A0A128EER8</accession>
<dbReference type="GO" id="GO:0005524">
    <property type="term" value="F:ATP binding"/>
    <property type="evidence" value="ECO:0007669"/>
    <property type="project" value="UniProtKB-KW"/>
</dbReference>
<dbReference type="EMBL" id="FIZP01000002">
    <property type="protein sequence ID" value="CZE47047.1"/>
    <property type="molecule type" value="Genomic_DNA"/>
</dbReference>
<dbReference type="InterPro" id="IPR036554">
    <property type="entry name" value="GHMP_kinase_C_sf"/>
</dbReference>
<dbReference type="InterPro" id="IPR014721">
    <property type="entry name" value="Ribsml_uS5_D2-typ_fold_subgr"/>
</dbReference>
<keyword evidence="3 7" id="KW-0418">Kinase</keyword>
<dbReference type="PANTHER" id="PTHR43527">
    <property type="entry name" value="4-DIPHOSPHOCYTIDYL-2-C-METHYL-D-ERYTHRITOL KINASE, CHLOROPLASTIC"/>
    <property type="match status" value="1"/>
</dbReference>
<evidence type="ECO:0000259" key="6">
    <source>
        <dbReference type="Pfam" id="PF00288"/>
    </source>
</evidence>
<dbReference type="InterPro" id="IPR004424">
    <property type="entry name" value="IspE"/>
</dbReference>
<dbReference type="GO" id="GO:0050515">
    <property type="term" value="F:4-(cytidine 5'-diphospho)-2-C-methyl-D-erythritol kinase activity"/>
    <property type="evidence" value="ECO:0007669"/>
    <property type="project" value="UniProtKB-UniRule"/>
</dbReference>
<evidence type="ECO:0000256" key="4">
    <source>
        <dbReference type="ARBA" id="ARBA00022840"/>
    </source>
</evidence>
<keyword evidence="2" id="KW-0547">Nucleotide-binding</keyword>
<dbReference type="InterPro" id="IPR006204">
    <property type="entry name" value="GHMP_kinase_N_dom"/>
</dbReference>